<dbReference type="InterPro" id="IPR013595">
    <property type="entry name" value="Pept_S33_TAP-like_C"/>
</dbReference>
<evidence type="ECO:0000259" key="1">
    <source>
        <dbReference type="Pfam" id="PF08386"/>
    </source>
</evidence>
<name>A0A076ETG7_RHOOP</name>
<dbReference type="InterPro" id="IPR029058">
    <property type="entry name" value="AB_hydrolase_fold"/>
</dbReference>
<dbReference type="Gene3D" id="3.40.50.1820">
    <property type="entry name" value="alpha/beta hydrolase"/>
    <property type="match status" value="1"/>
</dbReference>
<organism evidence="2 3">
    <name type="scientific">Rhodococcus opacus</name>
    <name type="common">Nocardia opaca</name>
    <dbReference type="NCBI Taxonomy" id="37919"/>
    <lineage>
        <taxon>Bacteria</taxon>
        <taxon>Bacillati</taxon>
        <taxon>Actinomycetota</taxon>
        <taxon>Actinomycetes</taxon>
        <taxon>Mycobacteriales</taxon>
        <taxon>Nocardiaceae</taxon>
        <taxon>Rhodococcus</taxon>
    </lineage>
</organism>
<gene>
    <name evidence="2" type="ORF">EP51_34180</name>
</gene>
<evidence type="ECO:0000313" key="2">
    <source>
        <dbReference type="EMBL" id="AII09420.1"/>
    </source>
</evidence>
<accession>A0A076ETG7</accession>
<dbReference type="AlphaFoldDB" id="A0A076ETG7"/>
<feature type="domain" description="Peptidase S33 tripeptidyl aminopeptidase-like C-terminal" evidence="1">
    <location>
        <begin position="144"/>
        <end position="217"/>
    </location>
</feature>
<dbReference type="Pfam" id="PF08386">
    <property type="entry name" value="Abhydrolase_4"/>
    <property type="match status" value="1"/>
</dbReference>
<evidence type="ECO:0000313" key="3">
    <source>
        <dbReference type="Proteomes" id="UP000028488"/>
    </source>
</evidence>
<dbReference type="eggNOG" id="COG2267">
    <property type="taxonomic scope" value="Bacteria"/>
</dbReference>
<sequence>MDIDWLEPEATVRGSVIVVAGRGEHAHVYRRFARRIAFDGYRVAVVENDPAATTRVIDDAATDLPLTVVGSDSGALTALDLAATHPAVSGVVAAGLLVASADAFTGEWDGELEIRSACPVHRGVLSSADALERGTLGAEAPVATADSLNHVQVPVLVVHGGADALSPSADVLAVTSALPDARVVVVHEGRHDILNDVSHRSVAAEIVQFLERLRLPGSPDIILREPAGAFAQ</sequence>
<protein>
    <submittedName>
        <fullName evidence="2">Lysophospholipase</fullName>
    </submittedName>
</protein>
<dbReference type="EMBL" id="CP008947">
    <property type="protein sequence ID" value="AII09420.1"/>
    <property type="molecule type" value="Genomic_DNA"/>
</dbReference>
<dbReference type="RefSeq" id="WP_128641692.1">
    <property type="nucleotide sequence ID" value="NZ_CP008947.1"/>
</dbReference>
<reference evidence="2 3" key="1">
    <citation type="submission" date="2014-07" db="EMBL/GenBank/DDBJ databases">
        <title>Genome Sequence of Rhodococcus opacus Strain R7, a Biodegrader of Mono- and Polycyclic Aromatic Hydrocarbons.</title>
        <authorList>
            <person name="Di Gennaro P."/>
            <person name="Zampolli J."/>
            <person name="Presti I."/>
            <person name="Cappelletti M."/>
            <person name="D'Ursi P."/>
            <person name="Orro A."/>
            <person name="Mezzelani A."/>
            <person name="Milanesi L."/>
        </authorList>
    </citation>
    <scope>NUCLEOTIDE SEQUENCE [LARGE SCALE GENOMIC DNA]</scope>
    <source>
        <strain evidence="2 3">R7</strain>
    </source>
</reference>
<dbReference type="Proteomes" id="UP000028488">
    <property type="component" value="Chromosome"/>
</dbReference>
<dbReference type="SUPFAM" id="SSF53474">
    <property type="entry name" value="alpha/beta-Hydrolases"/>
    <property type="match status" value="1"/>
</dbReference>
<proteinExistence type="predicted"/>